<dbReference type="Proteomes" id="UP000004277">
    <property type="component" value="Unassembled WGS sequence"/>
</dbReference>
<evidence type="ECO:0000313" key="2">
    <source>
        <dbReference type="Proteomes" id="UP000004277"/>
    </source>
</evidence>
<keyword evidence="2" id="KW-1185">Reference proteome</keyword>
<evidence type="ECO:0000313" key="1">
    <source>
        <dbReference type="EMBL" id="TMS56759.1"/>
    </source>
</evidence>
<sequence length="429" mass="45984">MRHVIVGDGPAGIVAAETLRRLAPADEIVLLGDEPEPPYSRMAIPYLLMRNIDEPGTHLRKDPQHLARLNITHRKARMTGIDVAANCIHLQDGATLAYGRLLLATGSVPVRPPIAGIDDDGVRERVVPCWTLADARRIAGLAAPGARVVQMGAGFIGCIIMEALAARGVDLTVVEMGNRMVPRMMTEGAGAMIRQWVQKKGVAVHTGTRVDRIAKGTDAPLAVTLSTGETLPADLVISATGVTPNLDVVRDSGLRIGKGIVVDECMRTSVDNIYAAGDVAEAVDFSTGELLVNAIQPNAVEQARIAASNMAGRHAVSQGGLQINVLDTLGLISSSFGRWWGAEGGDHVELSDPEAYRYMRLEFLGDRLIGATSVGLTEHVGVLRGLIQTRTPLGAWKAQLKAEPLRVMDAYLAQAQARQDWPARMARHR</sequence>
<name>A0ACD3SKK5_9BURK</name>
<gene>
    <name evidence="1" type="ORF">MW7_016945</name>
</gene>
<comment type="caution">
    <text evidence="1">The sequence shown here is derived from an EMBL/GenBank/DDBJ whole genome shotgun (WGS) entry which is preliminary data.</text>
</comment>
<proteinExistence type="predicted"/>
<protein>
    <submittedName>
        <fullName evidence="1">NAD(P)/FAD-dependent oxidoreductase</fullName>
    </submittedName>
</protein>
<dbReference type="EMBL" id="AKCV02000026">
    <property type="protein sequence ID" value="TMS56759.1"/>
    <property type="molecule type" value="Genomic_DNA"/>
</dbReference>
<accession>A0ACD3SKK5</accession>
<reference evidence="1" key="1">
    <citation type="submission" date="2019-05" db="EMBL/GenBank/DDBJ databases">
        <title>Revised genome assembly of Burkholderiaceae (previously Ralstonia) sp. PBA.</title>
        <authorList>
            <person name="Gan H.M."/>
        </authorList>
    </citation>
    <scope>NUCLEOTIDE SEQUENCE</scope>
    <source>
        <strain evidence="1">PBA</strain>
    </source>
</reference>
<organism evidence="1 2">
    <name type="scientific">Imbroritus primus</name>
    <dbReference type="NCBI Taxonomy" id="3058603"/>
    <lineage>
        <taxon>Bacteria</taxon>
        <taxon>Pseudomonadati</taxon>
        <taxon>Pseudomonadota</taxon>
        <taxon>Betaproteobacteria</taxon>
        <taxon>Burkholderiales</taxon>
        <taxon>Burkholderiaceae</taxon>
        <taxon>Imbroritus</taxon>
    </lineage>
</organism>